<organism evidence="1 2">
    <name type="scientific">Limosilactobacillus reuteri</name>
    <name type="common">Lactobacillus reuteri</name>
    <dbReference type="NCBI Taxonomy" id="1598"/>
    <lineage>
        <taxon>Bacteria</taxon>
        <taxon>Bacillati</taxon>
        <taxon>Bacillota</taxon>
        <taxon>Bacilli</taxon>
        <taxon>Lactobacillales</taxon>
        <taxon>Lactobacillaceae</taxon>
        <taxon>Limosilactobacillus</taxon>
    </lineage>
</organism>
<gene>
    <name evidence="1" type="ORF">C5O77_10185</name>
</gene>
<protein>
    <recommendedName>
        <fullName evidence="3">Phage protein</fullName>
    </recommendedName>
</protein>
<dbReference type="AlphaFoldDB" id="A0A3M6SAJ4"/>
<evidence type="ECO:0000313" key="1">
    <source>
        <dbReference type="EMBL" id="RMX24416.1"/>
    </source>
</evidence>
<accession>A0A3M6SAJ4</accession>
<dbReference type="RefSeq" id="WP_124216621.1">
    <property type="nucleotide sequence ID" value="NZ_PTLS01000053.1"/>
</dbReference>
<dbReference type="Proteomes" id="UP000276940">
    <property type="component" value="Unassembled WGS sequence"/>
</dbReference>
<proteinExistence type="predicted"/>
<evidence type="ECO:0000313" key="2">
    <source>
        <dbReference type="Proteomes" id="UP000276940"/>
    </source>
</evidence>
<comment type="caution">
    <text evidence="1">The sequence shown here is derived from an EMBL/GenBank/DDBJ whole genome shotgun (WGS) entry which is preliminary data.</text>
</comment>
<evidence type="ECO:0008006" key="3">
    <source>
        <dbReference type="Google" id="ProtNLM"/>
    </source>
</evidence>
<sequence>MLHKYRKTALIEAEQFDGSDEMIEKYDIEASVTIFISQYVLSTKEGPMYVHTGDYIATGVDGEHWVIDQDIFERTYERCD</sequence>
<reference evidence="1 2" key="1">
    <citation type="journal article" date="2018" name="J Appl Environ Microbiol">
        <title>The gut symbionts Lactobacillus reuteri R2lc and 2010 encode a polyketide synthase cluster that activates the mammalian aryl-hydrocarbon receptor.</title>
        <authorList>
            <person name="Ozcam M."/>
            <person name="Roos S."/>
            <person name="Van Pijkeren J.P."/>
        </authorList>
    </citation>
    <scope>NUCLEOTIDE SEQUENCE [LARGE SCALE GENOMIC DNA]</scope>
    <source>
        <strain evidence="1 2">R2lc</strain>
    </source>
</reference>
<name>A0A3M6SAJ4_LIMRT</name>
<dbReference type="EMBL" id="PTLS01000053">
    <property type="protein sequence ID" value="RMX24416.1"/>
    <property type="molecule type" value="Genomic_DNA"/>
</dbReference>